<dbReference type="AlphaFoldDB" id="C8W631"/>
<comment type="catalytic activity">
    <reaction evidence="6 7">
        <text>N-acetyl-L-glutamate 5-semialdehyde + phosphate + NADP(+) = N-acetyl-L-glutamyl 5-phosphate + NADPH + H(+)</text>
        <dbReference type="Rhea" id="RHEA:21588"/>
        <dbReference type="ChEBI" id="CHEBI:15378"/>
        <dbReference type="ChEBI" id="CHEBI:29123"/>
        <dbReference type="ChEBI" id="CHEBI:43474"/>
        <dbReference type="ChEBI" id="CHEBI:57783"/>
        <dbReference type="ChEBI" id="CHEBI:57936"/>
        <dbReference type="ChEBI" id="CHEBI:58349"/>
        <dbReference type="EC" id="1.2.1.38"/>
    </reaction>
</comment>
<evidence type="ECO:0000256" key="7">
    <source>
        <dbReference type="HAMAP-Rule" id="MF_00150"/>
    </source>
</evidence>
<evidence type="ECO:0000313" key="10">
    <source>
        <dbReference type="EMBL" id="ACV61486.1"/>
    </source>
</evidence>
<evidence type="ECO:0000256" key="3">
    <source>
        <dbReference type="ARBA" id="ARBA00022605"/>
    </source>
</evidence>
<feature type="active site" evidence="7 8">
    <location>
        <position position="150"/>
    </location>
</feature>
<dbReference type="GO" id="GO:0051287">
    <property type="term" value="F:NAD binding"/>
    <property type="evidence" value="ECO:0007669"/>
    <property type="project" value="InterPro"/>
</dbReference>
<comment type="pathway">
    <text evidence="1 7">Amino-acid biosynthesis; L-arginine biosynthesis; N(2)-acetyl-L-ornithine from L-glutamate: step 3/4.</text>
</comment>
<keyword evidence="4 7" id="KW-0521">NADP</keyword>
<protein>
    <recommendedName>
        <fullName evidence="7">N-acetyl-gamma-glutamyl-phosphate reductase</fullName>
        <shortName evidence="7">AGPR</shortName>
        <ecNumber evidence="7">1.2.1.38</ecNumber>
    </recommendedName>
    <alternativeName>
        <fullName evidence="7">N-acetyl-glutamate semialdehyde dehydrogenase</fullName>
        <shortName evidence="7">NAGSA dehydrogenase</shortName>
    </alternativeName>
</protein>
<evidence type="ECO:0000256" key="6">
    <source>
        <dbReference type="ARBA" id="ARBA00050557"/>
    </source>
</evidence>
<dbReference type="CDD" id="cd17895">
    <property type="entry name" value="AGPR_1_N"/>
    <property type="match status" value="1"/>
</dbReference>
<evidence type="ECO:0000256" key="2">
    <source>
        <dbReference type="ARBA" id="ARBA00022571"/>
    </source>
</evidence>
<dbReference type="SMART" id="SM00859">
    <property type="entry name" value="Semialdhyde_dh"/>
    <property type="match status" value="1"/>
</dbReference>
<keyword evidence="5 7" id="KW-0560">Oxidoreductase</keyword>
<dbReference type="Gene3D" id="3.30.360.10">
    <property type="entry name" value="Dihydrodipicolinate Reductase, domain 2"/>
    <property type="match status" value="1"/>
</dbReference>
<dbReference type="InterPro" id="IPR058924">
    <property type="entry name" value="AGPR_dimerisation_dom"/>
</dbReference>
<dbReference type="InterPro" id="IPR050085">
    <property type="entry name" value="AGPR"/>
</dbReference>
<dbReference type="NCBIfam" id="TIGR01850">
    <property type="entry name" value="argC"/>
    <property type="match status" value="1"/>
</dbReference>
<feature type="domain" description="Semialdehyde dehydrogenase NAD-binding" evidence="9">
    <location>
        <begin position="3"/>
        <end position="142"/>
    </location>
</feature>
<accession>C8W631</accession>
<dbReference type="GO" id="GO:0070401">
    <property type="term" value="F:NADP+ binding"/>
    <property type="evidence" value="ECO:0007669"/>
    <property type="project" value="InterPro"/>
</dbReference>
<dbReference type="GO" id="GO:0003942">
    <property type="term" value="F:N-acetyl-gamma-glutamyl-phosphate reductase activity"/>
    <property type="evidence" value="ECO:0007669"/>
    <property type="project" value="UniProtKB-UniRule"/>
</dbReference>
<dbReference type="EC" id="1.2.1.38" evidence="7"/>
<evidence type="ECO:0000259" key="9">
    <source>
        <dbReference type="SMART" id="SM00859"/>
    </source>
</evidence>
<dbReference type="eggNOG" id="COG0002">
    <property type="taxonomic scope" value="Bacteria"/>
</dbReference>
<comment type="function">
    <text evidence="7">Catalyzes the NADPH-dependent reduction of N-acetyl-5-glutamyl phosphate to yield N-acetyl-L-glutamate 5-semialdehyde.</text>
</comment>
<gene>
    <name evidence="7" type="primary">argC</name>
    <name evidence="10" type="ordered locus">Dtox_0566</name>
</gene>
<evidence type="ECO:0000256" key="8">
    <source>
        <dbReference type="PROSITE-ProRule" id="PRU10010"/>
    </source>
</evidence>
<evidence type="ECO:0000256" key="4">
    <source>
        <dbReference type="ARBA" id="ARBA00022857"/>
    </source>
</evidence>
<dbReference type="HAMAP" id="MF_00150">
    <property type="entry name" value="ArgC_type1"/>
    <property type="match status" value="1"/>
</dbReference>
<dbReference type="InterPro" id="IPR000534">
    <property type="entry name" value="Semialdehyde_DH_NAD-bd"/>
</dbReference>
<dbReference type="Proteomes" id="UP000002217">
    <property type="component" value="Chromosome"/>
</dbReference>
<keyword evidence="2 7" id="KW-0055">Arginine biosynthesis</keyword>
<dbReference type="RefSeq" id="WP_015756205.1">
    <property type="nucleotide sequence ID" value="NC_013216.1"/>
</dbReference>
<comment type="similarity">
    <text evidence="7">Belongs to the NAGSA dehydrogenase family. Type 1 subfamily.</text>
</comment>
<dbReference type="Pfam" id="PF01118">
    <property type="entry name" value="Semialdhyde_dh"/>
    <property type="match status" value="1"/>
</dbReference>
<dbReference type="OrthoDB" id="9801289at2"/>
<comment type="subcellular location">
    <subcellularLocation>
        <location evidence="7">Cytoplasm</location>
    </subcellularLocation>
</comment>
<organism evidence="10 11">
    <name type="scientific">Desulfofarcimen acetoxidans (strain ATCC 49208 / DSM 771 / KCTC 5769 / VKM B-1644 / 5575)</name>
    <name type="common">Desulfotomaculum acetoxidans</name>
    <dbReference type="NCBI Taxonomy" id="485916"/>
    <lineage>
        <taxon>Bacteria</taxon>
        <taxon>Bacillati</taxon>
        <taxon>Bacillota</taxon>
        <taxon>Clostridia</taxon>
        <taxon>Eubacteriales</taxon>
        <taxon>Peptococcaceae</taxon>
        <taxon>Desulfofarcimen</taxon>
    </lineage>
</organism>
<dbReference type="PANTHER" id="PTHR32338">
    <property type="entry name" value="N-ACETYL-GAMMA-GLUTAMYL-PHOSPHATE REDUCTASE, CHLOROPLASTIC-RELATED-RELATED"/>
    <property type="match status" value="1"/>
</dbReference>
<keyword evidence="11" id="KW-1185">Reference proteome</keyword>
<dbReference type="STRING" id="485916.Dtox_0566"/>
<dbReference type="PROSITE" id="PS01224">
    <property type="entry name" value="ARGC"/>
    <property type="match status" value="1"/>
</dbReference>
<dbReference type="FunFam" id="3.30.360.10:FF:000014">
    <property type="entry name" value="N-acetyl-gamma-glutamyl-phosphate reductase"/>
    <property type="match status" value="1"/>
</dbReference>
<dbReference type="PANTHER" id="PTHR32338:SF10">
    <property type="entry name" value="N-ACETYL-GAMMA-GLUTAMYL-PHOSPHATE REDUCTASE, CHLOROPLASTIC-RELATED"/>
    <property type="match status" value="1"/>
</dbReference>
<evidence type="ECO:0000256" key="1">
    <source>
        <dbReference type="ARBA" id="ARBA00004862"/>
    </source>
</evidence>
<dbReference type="Gene3D" id="3.40.50.720">
    <property type="entry name" value="NAD(P)-binding Rossmann-like Domain"/>
    <property type="match status" value="1"/>
</dbReference>
<name>C8W631_DESAS</name>
<evidence type="ECO:0000256" key="5">
    <source>
        <dbReference type="ARBA" id="ARBA00023002"/>
    </source>
</evidence>
<dbReference type="SUPFAM" id="SSF51735">
    <property type="entry name" value="NAD(P)-binding Rossmann-fold domains"/>
    <property type="match status" value="1"/>
</dbReference>
<dbReference type="KEGG" id="dae:Dtox_0566"/>
<proteinExistence type="inferred from homology"/>
<keyword evidence="7" id="KW-0963">Cytoplasm</keyword>
<dbReference type="GO" id="GO:0005737">
    <property type="term" value="C:cytoplasm"/>
    <property type="evidence" value="ECO:0007669"/>
    <property type="project" value="UniProtKB-SubCell"/>
</dbReference>
<dbReference type="EMBL" id="CP001720">
    <property type="protein sequence ID" value="ACV61486.1"/>
    <property type="molecule type" value="Genomic_DNA"/>
</dbReference>
<keyword evidence="3 7" id="KW-0028">Amino-acid biosynthesis</keyword>
<dbReference type="InterPro" id="IPR023013">
    <property type="entry name" value="AGPR_AS"/>
</dbReference>
<dbReference type="UniPathway" id="UPA00068">
    <property type="reaction ID" value="UER00108"/>
</dbReference>
<dbReference type="GO" id="GO:0006526">
    <property type="term" value="P:L-arginine biosynthetic process"/>
    <property type="evidence" value="ECO:0007669"/>
    <property type="project" value="UniProtKB-UniRule"/>
</dbReference>
<evidence type="ECO:0000313" key="11">
    <source>
        <dbReference type="Proteomes" id="UP000002217"/>
    </source>
</evidence>
<dbReference type="SUPFAM" id="SSF55347">
    <property type="entry name" value="Glyceraldehyde-3-phosphate dehydrogenase-like, C-terminal domain"/>
    <property type="match status" value="1"/>
</dbReference>
<dbReference type="HOGENOM" id="CLU_006384_0_1_9"/>
<dbReference type="InterPro" id="IPR000706">
    <property type="entry name" value="AGPR_type-1"/>
</dbReference>
<dbReference type="CDD" id="cd23934">
    <property type="entry name" value="AGPR_1_C"/>
    <property type="match status" value="1"/>
</dbReference>
<dbReference type="InterPro" id="IPR036291">
    <property type="entry name" value="NAD(P)-bd_dom_sf"/>
</dbReference>
<reference evidence="10 11" key="1">
    <citation type="journal article" date="2009" name="Stand. Genomic Sci.">
        <title>Complete genome sequence of Desulfotomaculum acetoxidans type strain (5575).</title>
        <authorList>
            <person name="Spring S."/>
            <person name="Lapidus A."/>
            <person name="Schroder M."/>
            <person name="Gleim D."/>
            <person name="Sims D."/>
            <person name="Meincke L."/>
            <person name="Glavina Del Rio T."/>
            <person name="Tice H."/>
            <person name="Copeland A."/>
            <person name="Cheng J.F."/>
            <person name="Lucas S."/>
            <person name="Chen F."/>
            <person name="Nolan M."/>
            <person name="Bruce D."/>
            <person name="Goodwin L."/>
            <person name="Pitluck S."/>
            <person name="Ivanova N."/>
            <person name="Mavromatis K."/>
            <person name="Mikhailova N."/>
            <person name="Pati A."/>
            <person name="Chen A."/>
            <person name="Palaniappan K."/>
            <person name="Land M."/>
            <person name="Hauser L."/>
            <person name="Chang Y.J."/>
            <person name="Jeffries C.D."/>
            <person name="Chain P."/>
            <person name="Saunders E."/>
            <person name="Brettin T."/>
            <person name="Detter J.C."/>
            <person name="Goker M."/>
            <person name="Bristow J."/>
            <person name="Eisen J.A."/>
            <person name="Markowitz V."/>
            <person name="Hugenholtz P."/>
            <person name="Kyrpides N.C."/>
            <person name="Klenk H.P."/>
            <person name="Han C."/>
        </authorList>
    </citation>
    <scope>NUCLEOTIDE SEQUENCE [LARGE SCALE GENOMIC DNA]</scope>
    <source>
        <strain evidence="11">ATCC 49208 / DSM 771 / VKM B-1644</strain>
    </source>
</reference>
<sequence length="346" mass="38067">MIKAAIIGATGYAGAELVRILSRHPQVRLTAITSQSYAGQAFWQVYPHLYKYIDLTCEEMDLINIINQSDVIFAALPHGHAMPIVLEAVKQNKKIIDLGADFRIDDPVVYESWYKVTHTAVDLLAEAVYGLPEINRNRIKEARILANPGCYPTSAILGLAPLLARGLIEPESIIIDSKSGVSGAGRSLSLNTHYSEVNESIKAYNIGQHRHTPEIEQEISKIAGQKITLSFTPHLTPMIRGILSTIYAKLKIEALDMDLGQLYRDFYQEEPFVRVLPEGCLPRTKDVSGSNFCDVAVVKDKRTGRAVVVSAIDNLLKGASGQAVQNMNIMFGFAEATGIDDPSLYP</sequence>
<dbReference type="Pfam" id="PF22698">
    <property type="entry name" value="Semialdhyde_dhC_1"/>
    <property type="match status" value="1"/>
</dbReference>